<dbReference type="AlphaFoldDB" id="A0A553JWF4"/>
<reference evidence="2 3" key="1">
    <citation type="submission" date="2019-07" db="EMBL/GenBank/DDBJ databases">
        <authorList>
            <person name="Zhou L.-Y."/>
        </authorList>
    </citation>
    <scope>NUCLEOTIDE SEQUENCE [LARGE SCALE GENOMIC DNA]</scope>
    <source>
        <strain evidence="2 3">YIM 101269</strain>
    </source>
</reference>
<name>A0A553JWF4_9ACTN</name>
<dbReference type="GO" id="GO:0016020">
    <property type="term" value="C:membrane"/>
    <property type="evidence" value="ECO:0007669"/>
    <property type="project" value="GOC"/>
</dbReference>
<feature type="domain" description="Calcineurin-like phosphoesterase" evidence="1">
    <location>
        <begin position="19"/>
        <end position="204"/>
    </location>
</feature>
<dbReference type="SUPFAM" id="SSF56300">
    <property type="entry name" value="Metallo-dependent phosphatases"/>
    <property type="match status" value="1"/>
</dbReference>
<dbReference type="GO" id="GO:0009245">
    <property type="term" value="P:lipid A biosynthetic process"/>
    <property type="evidence" value="ECO:0007669"/>
    <property type="project" value="TreeGrafter"/>
</dbReference>
<evidence type="ECO:0000259" key="1">
    <source>
        <dbReference type="Pfam" id="PF00149"/>
    </source>
</evidence>
<dbReference type="InterPro" id="IPR051158">
    <property type="entry name" value="Metallophosphoesterase_sf"/>
</dbReference>
<keyword evidence="3" id="KW-1185">Reference proteome</keyword>
<gene>
    <name evidence="2" type="ORF">FOJ82_15405</name>
</gene>
<evidence type="ECO:0000313" key="3">
    <source>
        <dbReference type="Proteomes" id="UP000317638"/>
    </source>
</evidence>
<dbReference type="Pfam" id="PF00149">
    <property type="entry name" value="Metallophos"/>
    <property type="match status" value="1"/>
</dbReference>
<dbReference type="OrthoDB" id="9780884at2"/>
<sequence>MFTVRRATLPVLPAGGRDLRILHVSDIHLTTRQHLKLDFLRKLSALEPDLVVNTGDNIAEADAIFPLMASWNRLRFVPGVFVFGSNDYYAPEPKNPLLYLAKGRSHVQAEPTRLPTEHLRERMVRHGWEDLTHRRTTIEVAGYRVAFRGTDDAHLDRDDYSRVAGPADPDADLNIGVTHAPYLRLLDAMTADGMDLIMAGHTHGGQVCVPGLGALVTNCDLDTGRVKGLSRHTAGGRTASLHVSAGLGTSPYAPYRFACRPEVTLLTLTARR</sequence>
<comment type="caution">
    <text evidence="2">The sequence shown here is derived from an EMBL/GenBank/DDBJ whole genome shotgun (WGS) entry which is preliminary data.</text>
</comment>
<dbReference type="GO" id="GO:0008758">
    <property type="term" value="F:UDP-2,3-diacylglucosamine hydrolase activity"/>
    <property type="evidence" value="ECO:0007669"/>
    <property type="project" value="TreeGrafter"/>
</dbReference>
<dbReference type="Gene3D" id="3.60.21.10">
    <property type="match status" value="1"/>
</dbReference>
<dbReference type="PANTHER" id="PTHR31302:SF20">
    <property type="entry name" value="CONSERVED PROTEIN"/>
    <property type="match status" value="1"/>
</dbReference>
<dbReference type="Proteomes" id="UP000317638">
    <property type="component" value="Unassembled WGS sequence"/>
</dbReference>
<dbReference type="EMBL" id="VKKG01000007">
    <property type="protein sequence ID" value="TRY16789.1"/>
    <property type="molecule type" value="Genomic_DNA"/>
</dbReference>
<dbReference type="PANTHER" id="PTHR31302">
    <property type="entry name" value="TRANSMEMBRANE PROTEIN WITH METALLOPHOSPHOESTERASE DOMAIN-RELATED"/>
    <property type="match status" value="1"/>
</dbReference>
<protein>
    <submittedName>
        <fullName evidence="2">Metallophosphoesterase</fullName>
    </submittedName>
</protein>
<dbReference type="InterPro" id="IPR029052">
    <property type="entry name" value="Metallo-depent_PP-like"/>
</dbReference>
<proteinExistence type="predicted"/>
<accession>A0A553JWF4</accession>
<dbReference type="InterPro" id="IPR004843">
    <property type="entry name" value="Calcineurin-like_PHP"/>
</dbReference>
<organism evidence="2 3">
    <name type="scientific">Tessaracoccus rhinocerotis</name>
    <dbReference type="NCBI Taxonomy" id="1689449"/>
    <lineage>
        <taxon>Bacteria</taxon>
        <taxon>Bacillati</taxon>
        <taxon>Actinomycetota</taxon>
        <taxon>Actinomycetes</taxon>
        <taxon>Propionibacteriales</taxon>
        <taxon>Propionibacteriaceae</taxon>
        <taxon>Tessaracoccus</taxon>
    </lineage>
</organism>
<evidence type="ECO:0000313" key="2">
    <source>
        <dbReference type="EMBL" id="TRY16789.1"/>
    </source>
</evidence>